<dbReference type="InterPro" id="IPR015897">
    <property type="entry name" value="CHK_kinase-like"/>
</dbReference>
<dbReference type="SMART" id="SM00587">
    <property type="entry name" value="CHK"/>
    <property type="match status" value="1"/>
</dbReference>
<dbReference type="OrthoDB" id="8250698at2759"/>
<dbReference type="Pfam" id="PF02958">
    <property type="entry name" value="EcKL"/>
    <property type="match status" value="1"/>
</dbReference>
<dbReference type="Gene3D" id="3.90.1200.10">
    <property type="match status" value="1"/>
</dbReference>
<evidence type="ECO:0000313" key="3">
    <source>
        <dbReference type="Proteomes" id="UP000002282"/>
    </source>
</evidence>
<dbReference type="OMA" id="DIPYMSS"/>
<dbReference type="KEGG" id="dya:Dyak_GE23594"/>
<dbReference type="PANTHER" id="PTHR11012:SF12">
    <property type="entry name" value="CHK KINASE-LIKE DOMAIN-CONTAINING PROTEIN-RELATED"/>
    <property type="match status" value="1"/>
</dbReference>
<proteinExistence type="predicted"/>
<dbReference type="SUPFAM" id="SSF56112">
    <property type="entry name" value="Protein kinase-like (PK-like)"/>
    <property type="match status" value="1"/>
</dbReference>
<sequence>MAQVVEVADQWSAPEWLNVQFVTEVLSSYEKEPDLKVTKLDSNPGSAKGDNYASAIIRARVEYTTQKGSFFKSLIIKNALEMFAESAIFKTEIGMYTKVLPEYARILRENNDTSRLYADCIYYSLEPRQVMIFEDLAEMGYAMVRNRTLTQEEICGAYLKLAKFHALGLKIVNERPELVKEFKDGLCLVDLPFMTCGMGTFKDFLGRIPELERYKPHFEKIEVNFKDRIRDVMKEYQTNPQPGYYVLCHGDYHIRNLLFKHNEETGSFEDCMQLDYQGCYVTPLAVDLMYSIYMIMGREQRIGQFETLLNYYFSVLRETLKKIGYHGVLPDPIAFWKEMSRGKYYEFLFISTYLPMSVGLSLETASNDESDEKLRDFIEECKVMLARFERSGYFEDL</sequence>
<dbReference type="PANTHER" id="PTHR11012">
    <property type="entry name" value="PROTEIN KINASE-LIKE DOMAIN-CONTAINING"/>
    <property type="match status" value="1"/>
</dbReference>
<dbReference type="AlphaFoldDB" id="B4PTM8"/>
<reference evidence="2 3" key="2">
    <citation type="journal article" date="2007" name="PLoS Biol.">
        <title>Principles of genome evolution in the Drosophila melanogaster species group.</title>
        <authorList>
            <person name="Ranz J.M."/>
            <person name="Maurin D."/>
            <person name="Chan Y.S."/>
            <person name="von Grotthuss M."/>
            <person name="Hillier L.W."/>
            <person name="Roote J."/>
            <person name="Ashburner M."/>
            <person name="Bergman C.M."/>
        </authorList>
    </citation>
    <scope>NUCLEOTIDE SEQUENCE [LARGE SCALE GENOMIC DNA]</scope>
    <source>
        <strain evidence="3">Tai18E2 / Tucson 14021-0261.01</strain>
    </source>
</reference>
<dbReference type="HOGENOM" id="CLU_010718_6_2_1"/>
<dbReference type="InterPro" id="IPR011009">
    <property type="entry name" value="Kinase-like_dom_sf"/>
</dbReference>
<accession>B4PTM8</accession>
<reference evidence="2 3" key="1">
    <citation type="journal article" date="2007" name="Nature">
        <title>Evolution of genes and genomes on the Drosophila phylogeny.</title>
        <authorList>
            <consortium name="Drosophila 12 Genomes Consortium"/>
            <person name="Clark A.G."/>
            <person name="Eisen M.B."/>
            <person name="Smith D.R."/>
            <person name="Bergman C.M."/>
            <person name="Oliver B."/>
            <person name="Markow T.A."/>
            <person name="Kaufman T.C."/>
            <person name="Kellis M."/>
            <person name="Gelbart W."/>
            <person name="Iyer V.N."/>
            <person name="Pollard D.A."/>
            <person name="Sackton T.B."/>
            <person name="Larracuente A.M."/>
            <person name="Singh N.D."/>
            <person name="Abad J.P."/>
            <person name="Abt D.N."/>
            <person name="Adryan B."/>
            <person name="Aguade M."/>
            <person name="Akashi H."/>
            <person name="Anderson W.W."/>
            <person name="Aquadro C.F."/>
            <person name="Ardell D.H."/>
            <person name="Arguello R."/>
            <person name="Artieri C.G."/>
            <person name="Barbash D.A."/>
            <person name="Barker D."/>
            <person name="Barsanti P."/>
            <person name="Batterham P."/>
            <person name="Batzoglou S."/>
            <person name="Begun D."/>
            <person name="Bhutkar A."/>
            <person name="Blanco E."/>
            <person name="Bosak S.A."/>
            <person name="Bradley R.K."/>
            <person name="Brand A.D."/>
            <person name="Brent M.R."/>
            <person name="Brooks A.N."/>
            <person name="Brown R.H."/>
            <person name="Butlin R.K."/>
            <person name="Caggese C."/>
            <person name="Calvi B.R."/>
            <person name="Bernardo de Carvalho A."/>
            <person name="Caspi A."/>
            <person name="Castrezana S."/>
            <person name="Celniker S.E."/>
            <person name="Chang J.L."/>
            <person name="Chapple C."/>
            <person name="Chatterji S."/>
            <person name="Chinwalla A."/>
            <person name="Civetta A."/>
            <person name="Clifton S.W."/>
            <person name="Comeron J.M."/>
            <person name="Costello J.C."/>
            <person name="Coyne J.A."/>
            <person name="Daub J."/>
            <person name="David R.G."/>
            <person name="Delcher A.L."/>
            <person name="Delehaunty K."/>
            <person name="Do C.B."/>
            <person name="Ebling H."/>
            <person name="Edwards K."/>
            <person name="Eickbush T."/>
            <person name="Evans J.D."/>
            <person name="Filipski A."/>
            <person name="Findeiss S."/>
            <person name="Freyhult E."/>
            <person name="Fulton L."/>
            <person name="Fulton R."/>
            <person name="Garcia A.C."/>
            <person name="Gardiner A."/>
            <person name="Garfield D.A."/>
            <person name="Garvin B.E."/>
            <person name="Gibson G."/>
            <person name="Gilbert D."/>
            <person name="Gnerre S."/>
            <person name="Godfrey J."/>
            <person name="Good R."/>
            <person name="Gotea V."/>
            <person name="Gravely B."/>
            <person name="Greenberg A.J."/>
            <person name="Griffiths-Jones S."/>
            <person name="Gross S."/>
            <person name="Guigo R."/>
            <person name="Gustafson E.A."/>
            <person name="Haerty W."/>
            <person name="Hahn M.W."/>
            <person name="Halligan D.L."/>
            <person name="Halpern A.L."/>
            <person name="Halter G.M."/>
            <person name="Han M.V."/>
            <person name="Heger A."/>
            <person name="Hillier L."/>
            <person name="Hinrichs A.S."/>
            <person name="Holmes I."/>
            <person name="Hoskins R.A."/>
            <person name="Hubisz M.J."/>
            <person name="Hultmark D."/>
            <person name="Huntley M.A."/>
            <person name="Jaffe D.B."/>
            <person name="Jagadeeshan S."/>
            <person name="Jeck W.R."/>
            <person name="Johnson J."/>
            <person name="Jones C.D."/>
            <person name="Jordan W.C."/>
            <person name="Karpen G.H."/>
            <person name="Kataoka E."/>
            <person name="Keightley P.D."/>
            <person name="Kheradpour P."/>
            <person name="Kirkness E.F."/>
            <person name="Koerich L.B."/>
            <person name="Kristiansen K."/>
            <person name="Kudrna D."/>
            <person name="Kulathinal R.J."/>
            <person name="Kumar S."/>
            <person name="Kwok R."/>
            <person name="Lander E."/>
            <person name="Langley C.H."/>
            <person name="Lapoint R."/>
            <person name="Lazzaro B.P."/>
            <person name="Lee S.J."/>
            <person name="Levesque L."/>
            <person name="Li R."/>
            <person name="Lin C.F."/>
            <person name="Lin M.F."/>
            <person name="Lindblad-Toh K."/>
            <person name="Llopart A."/>
            <person name="Long M."/>
            <person name="Low L."/>
            <person name="Lozovsky E."/>
            <person name="Lu J."/>
            <person name="Luo M."/>
            <person name="Machado C.A."/>
            <person name="Makalowski W."/>
            <person name="Marzo M."/>
            <person name="Matsuda M."/>
            <person name="Matzkin L."/>
            <person name="McAllister B."/>
            <person name="McBride C.S."/>
            <person name="McKernan B."/>
            <person name="McKernan K."/>
            <person name="Mendez-Lago M."/>
            <person name="Minx P."/>
            <person name="Mollenhauer M.U."/>
            <person name="Montooth K."/>
            <person name="Mount S.M."/>
            <person name="Mu X."/>
            <person name="Myers E."/>
            <person name="Negre B."/>
            <person name="Newfeld S."/>
            <person name="Nielsen R."/>
            <person name="Noor M.A."/>
            <person name="O'Grady P."/>
            <person name="Pachter L."/>
            <person name="Papaceit M."/>
            <person name="Parisi M.J."/>
            <person name="Parisi M."/>
            <person name="Parts L."/>
            <person name="Pedersen J.S."/>
            <person name="Pesole G."/>
            <person name="Phillippy A.M."/>
            <person name="Ponting C.P."/>
            <person name="Pop M."/>
            <person name="Porcelli D."/>
            <person name="Powell J.R."/>
            <person name="Prohaska S."/>
            <person name="Pruitt K."/>
            <person name="Puig M."/>
            <person name="Quesneville H."/>
            <person name="Ram K.R."/>
            <person name="Rand D."/>
            <person name="Rasmussen M.D."/>
            <person name="Reed L.K."/>
            <person name="Reenan R."/>
            <person name="Reily A."/>
            <person name="Remington K.A."/>
            <person name="Rieger T.T."/>
            <person name="Ritchie M.G."/>
            <person name="Robin C."/>
            <person name="Rogers Y.H."/>
            <person name="Rohde C."/>
            <person name="Rozas J."/>
            <person name="Rubenfield M.J."/>
            <person name="Ruiz A."/>
            <person name="Russo S."/>
            <person name="Salzberg S.L."/>
            <person name="Sanchez-Gracia A."/>
            <person name="Saranga D.J."/>
            <person name="Sato H."/>
            <person name="Schaeffer S.W."/>
            <person name="Schatz M.C."/>
            <person name="Schlenke T."/>
            <person name="Schwartz R."/>
            <person name="Segarra C."/>
            <person name="Singh R.S."/>
            <person name="Sirot L."/>
            <person name="Sirota M."/>
            <person name="Sisneros N.B."/>
            <person name="Smith C.D."/>
            <person name="Smith T.F."/>
            <person name="Spieth J."/>
            <person name="Stage D.E."/>
            <person name="Stark A."/>
            <person name="Stephan W."/>
            <person name="Strausberg R.L."/>
            <person name="Strempel S."/>
            <person name="Sturgill D."/>
            <person name="Sutton G."/>
            <person name="Sutton G.G."/>
            <person name="Tao W."/>
            <person name="Teichmann S."/>
            <person name="Tobari Y.N."/>
            <person name="Tomimura Y."/>
            <person name="Tsolas J.M."/>
            <person name="Valente V.L."/>
            <person name="Venter E."/>
            <person name="Venter J.C."/>
            <person name="Vicario S."/>
            <person name="Vieira F.G."/>
            <person name="Vilella A.J."/>
            <person name="Villasante A."/>
            <person name="Walenz B."/>
            <person name="Wang J."/>
            <person name="Wasserman M."/>
            <person name="Watts T."/>
            <person name="Wilson D."/>
            <person name="Wilson R.K."/>
            <person name="Wing R.A."/>
            <person name="Wolfner M.F."/>
            <person name="Wong A."/>
            <person name="Wong G.K."/>
            <person name="Wu C.I."/>
            <person name="Wu G."/>
            <person name="Yamamoto D."/>
            <person name="Yang H.P."/>
            <person name="Yang S.P."/>
            <person name="Yorke J.A."/>
            <person name="Yoshida K."/>
            <person name="Zdobnov E."/>
            <person name="Zhang P."/>
            <person name="Zhang Y."/>
            <person name="Zimin A.V."/>
            <person name="Baldwin J."/>
            <person name="Abdouelleil A."/>
            <person name="Abdulkadir J."/>
            <person name="Abebe A."/>
            <person name="Abera B."/>
            <person name="Abreu J."/>
            <person name="Acer S.C."/>
            <person name="Aftuck L."/>
            <person name="Alexander A."/>
            <person name="An P."/>
            <person name="Anderson E."/>
            <person name="Anderson S."/>
            <person name="Arachi H."/>
            <person name="Azer M."/>
            <person name="Bachantsang P."/>
            <person name="Barry A."/>
            <person name="Bayul T."/>
            <person name="Berlin A."/>
            <person name="Bessette D."/>
            <person name="Bloom T."/>
            <person name="Blye J."/>
            <person name="Boguslavskiy L."/>
            <person name="Bonnet C."/>
            <person name="Boukhgalter B."/>
            <person name="Bourzgui I."/>
            <person name="Brown A."/>
            <person name="Cahill P."/>
            <person name="Channer S."/>
            <person name="Cheshatsang Y."/>
            <person name="Chuda L."/>
            <person name="Citroen M."/>
            <person name="Collymore A."/>
            <person name="Cooke P."/>
            <person name="Costello M."/>
            <person name="D'Aco K."/>
            <person name="Daza R."/>
            <person name="De Haan G."/>
            <person name="DeGray S."/>
            <person name="DeMaso C."/>
            <person name="Dhargay N."/>
            <person name="Dooley K."/>
            <person name="Dooley E."/>
            <person name="Doricent M."/>
            <person name="Dorje P."/>
            <person name="Dorjee K."/>
            <person name="Dupes A."/>
            <person name="Elong R."/>
            <person name="Falk J."/>
            <person name="Farina A."/>
            <person name="Faro S."/>
            <person name="Ferguson D."/>
            <person name="Fisher S."/>
            <person name="Foley C.D."/>
            <person name="Franke A."/>
            <person name="Friedrich D."/>
            <person name="Gadbois L."/>
            <person name="Gearin G."/>
            <person name="Gearin C.R."/>
            <person name="Giannoukos G."/>
            <person name="Goode T."/>
            <person name="Graham J."/>
            <person name="Grandbois E."/>
            <person name="Grewal S."/>
            <person name="Gyaltsen K."/>
            <person name="Hafez N."/>
            <person name="Hagos B."/>
            <person name="Hall J."/>
            <person name="Henson C."/>
            <person name="Hollinger A."/>
            <person name="Honan T."/>
            <person name="Huard M.D."/>
            <person name="Hughes L."/>
            <person name="Hurhula B."/>
            <person name="Husby M.E."/>
            <person name="Kamat A."/>
            <person name="Kanga B."/>
            <person name="Kashin S."/>
            <person name="Khazanovich D."/>
            <person name="Kisner P."/>
            <person name="Lance K."/>
            <person name="Lara M."/>
            <person name="Lee W."/>
            <person name="Lennon N."/>
            <person name="Letendre F."/>
            <person name="LeVine R."/>
            <person name="Lipovsky A."/>
            <person name="Liu X."/>
            <person name="Liu J."/>
            <person name="Liu S."/>
            <person name="Lokyitsang T."/>
            <person name="Lokyitsang Y."/>
            <person name="Lubonja R."/>
            <person name="Lui A."/>
            <person name="MacDonald P."/>
            <person name="Magnisalis V."/>
            <person name="Maru K."/>
            <person name="Matthews C."/>
            <person name="McCusker W."/>
            <person name="McDonough S."/>
            <person name="Mehta T."/>
            <person name="Meldrim J."/>
            <person name="Meneus L."/>
            <person name="Mihai O."/>
            <person name="Mihalev A."/>
            <person name="Mihova T."/>
            <person name="Mittelman R."/>
            <person name="Mlenga V."/>
            <person name="Montmayeur A."/>
            <person name="Mulrain L."/>
            <person name="Navidi A."/>
            <person name="Naylor J."/>
            <person name="Negash T."/>
            <person name="Nguyen T."/>
            <person name="Nguyen N."/>
            <person name="Nicol R."/>
            <person name="Norbu C."/>
            <person name="Norbu N."/>
            <person name="Novod N."/>
            <person name="O'Neill B."/>
            <person name="Osman S."/>
            <person name="Markiewicz E."/>
            <person name="Oyono O.L."/>
            <person name="Patti C."/>
            <person name="Phunkhang P."/>
            <person name="Pierre F."/>
            <person name="Priest M."/>
            <person name="Raghuraman S."/>
            <person name="Rege F."/>
            <person name="Reyes R."/>
            <person name="Rise C."/>
            <person name="Rogov P."/>
            <person name="Ross K."/>
            <person name="Ryan E."/>
            <person name="Settipalli S."/>
            <person name="Shea T."/>
            <person name="Sherpa N."/>
            <person name="Shi L."/>
            <person name="Shih D."/>
            <person name="Sparrow T."/>
            <person name="Spaulding J."/>
            <person name="Stalker J."/>
            <person name="Stange-Thomann N."/>
            <person name="Stavropoulos S."/>
            <person name="Stone C."/>
            <person name="Strader C."/>
            <person name="Tesfaye S."/>
            <person name="Thomson T."/>
            <person name="Thoulutsang Y."/>
            <person name="Thoulutsang D."/>
            <person name="Topham K."/>
            <person name="Topping I."/>
            <person name="Tsamla T."/>
            <person name="Vassiliev H."/>
            <person name="Vo A."/>
            <person name="Wangchuk T."/>
            <person name="Wangdi T."/>
            <person name="Weiand M."/>
            <person name="Wilkinson J."/>
            <person name="Wilson A."/>
            <person name="Yadav S."/>
            <person name="Young G."/>
            <person name="Yu Q."/>
            <person name="Zembek L."/>
            <person name="Zhong D."/>
            <person name="Zimmer A."/>
            <person name="Zwirko Z."/>
            <person name="Jaffe D.B."/>
            <person name="Alvarez P."/>
            <person name="Brockman W."/>
            <person name="Butler J."/>
            <person name="Chin C."/>
            <person name="Gnerre S."/>
            <person name="Grabherr M."/>
            <person name="Kleber M."/>
            <person name="Mauceli E."/>
            <person name="MacCallum I."/>
        </authorList>
    </citation>
    <scope>NUCLEOTIDE SEQUENCE [LARGE SCALE GENOMIC DNA]</scope>
    <source>
        <strain evidence="3">Tai18E2 / Tucson 14021-0261.01</strain>
    </source>
</reference>
<evidence type="ECO:0000259" key="1">
    <source>
        <dbReference type="SMART" id="SM00587"/>
    </source>
</evidence>
<dbReference type="Proteomes" id="UP000002282">
    <property type="component" value="Chromosome 3R"/>
</dbReference>
<dbReference type="eggNOG" id="ENOG502RZD1">
    <property type="taxonomic scope" value="Eukaryota"/>
</dbReference>
<evidence type="ECO:0000313" key="2">
    <source>
        <dbReference type="EMBL" id="EDW98768.1"/>
    </source>
</evidence>
<organism evidence="2 3">
    <name type="scientific">Drosophila yakuba</name>
    <name type="common">Fruit fly</name>
    <dbReference type="NCBI Taxonomy" id="7245"/>
    <lineage>
        <taxon>Eukaryota</taxon>
        <taxon>Metazoa</taxon>
        <taxon>Ecdysozoa</taxon>
        <taxon>Arthropoda</taxon>
        <taxon>Hexapoda</taxon>
        <taxon>Insecta</taxon>
        <taxon>Pterygota</taxon>
        <taxon>Neoptera</taxon>
        <taxon>Endopterygota</taxon>
        <taxon>Diptera</taxon>
        <taxon>Brachycera</taxon>
        <taxon>Muscomorpha</taxon>
        <taxon>Ephydroidea</taxon>
        <taxon>Drosophilidae</taxon>
        <taxon>Drosophila</taxon>
        <taxon>Sophophora</taxon>
    </lineage>
</organism>
<dbReference type="PhylomeDB" id="B4PTM8"/>
<feature type="domain" description="CHK kinase-like" evidence="1">
    <location>
        <begin position="131"/>
        <end position="322"/>
    </location>
</feature>
<dbReference type="InterPro" id="IPR004119">
    <property type="entry name" value="EcKL"/>
</dbReference>
<dbReference type="GO" id="GO:0016740">
    <property type="term" value="F:transferase activity"/>
    <property type="evidence" value="ECO:0007669"/>
    <property type="project" value="UniProtKB-KW"/>
</dbReference>
<name>B4PTM8_DROYA</name>
<dbReference type="EMBL" id="CM000160">
    <property type="protein sequence ID" value="EDW98768.1"/>
    <property type="molecule type" value="Genomic_DNA"/>
</dbReference>
<gene>
    <name evidence="2" type="primary">Dyak\GE23594</name>
    <name evidence="2" type="synonym">dyak_GLEANR_7368</name>
    <name evidence="2" type="synonym">GE23594</name>
    <name evidence="2" type="ORF">Dyak_GE23594</name>
</gene>
<keyword evidence="2" id="KW-0808">Transferase</keyword>
<keyword evidence="3" id="KW-1185">Reference proteome</keyword>
<protein>
    <recommendedName>
        <fullName evidence="1">CHK kinase-like domain-containing protein</fullName>
    </recommendedName>
</protein>